<name>A0AA35SFQ4_GEOBA</name>
<feature type="chain" id="PRO_5041257864" evidence="1">
    <location>
        <begin position="21"/>
        <end position="89"/>
    </location>
</feature>
<evidence type="ECO:0000313" key="2">
    <source>
        <dbReference type="EMBL" id="CAI8029250.1"/>
    </source>
</evidence>
<gene>
    <name evidence="2" type="ORF">GBAR_LOCUS16621</name>
</gene>
<evidence type="ECO:0000313" key="3">
    <source>
        <dbReference type="Proteomes" id="UP001174909"/>
    </source>
</evidence>
<accession>A0AA35SFQ4</accession>
<keyword evidence="1" id="KW-0732">Signal</keyword>
<evidence type="ECO:0000256" key="1">
    <source>
        <dbReference type="SAM" id="SignalP"/>
    </source>
</evidence>
<proteinExistence type="predicted"/>
<organism evidence="2 3">
    <name type="scientific">Geodia barretti</name>
    <name type="common">Barrett's horny sponge</name>
    <dbReference type="NCBI Taxonomy" id="519541"/>
    <lineage>
        <taxon>Eukaryota</taxon>
        <taxon>Metazoa</taxon>
        <taxon>Porifera</taxon>
        <taxon>Demospongiae</taxon>
        <taxon>Heteroscleromorpha</taxon>
        <taxon>Tetractinellida</taxon>
        <taxon>Astrophorina</taxon>
        <taxon>Geodiidae</taxon>
        <taxon>Geodia</taxon>
    </lineage>
</organism>
<comment type="caution">
    <text evidence="2">The sequence shown here is derived from an EMBL/GenBank/DDBJ whole genome shotgun (WGS) entry which is preliminary data.</text>
</comment>
<feature type="signal peptide" evidence="1">
    <location>
        <begin position="1"/>
        <end position="20"/>
    </location>
</feature>
<dbReference type="Proteomes" id="UP001174909">
    <property type="component" value="Unassembled WGS sequence"/>
</dbReference>
<protein>
    <submittedName>
        <fullName evidence="2">Uncharacterized protein</fullName>
    </submittedName>
</protein>
<dbReference type="AlphaFoldDB" id="A0AA35SFQ4"/>
<reference evidence="2" key="1">
    <citation type="submission" date="2023-03" db="EMBL/GenBank/DDBJ databases">
        <authorList>
            <person name="Steffen K."/>
            <person name="Cardenas P."/>
        </authorList>
    </citation>
    <scope>NUCLEOTIDE SEQUENCE</scope>
</reference>
<dbReference type="EMBL" id="CASHTH010002392">
    <property type="protein sequence ID" value="CAI8029250.1"/>
    <property type="molecule type" value="Genomic_DNA"/>
</dbReference>
<sequence>MRVLIVFSLSLLLCLVDVHSQTVPYVSFMSQTLANHSYVDLSQVGRPDVPNGGEGVQCITDLSTCCNSSQGSIVETGISLMELDCLFCI</sequence>
<keyword evidence="3" id="KW-1185">Reference proteome</keyword>